<gene>
    <name evidence="1" type="ORF">SH1V18_29620</name>
</gene>
<proteinExistence type="predicted"/>
<dbReference type="Proteomes" id="UP001144256">
    <property type="component" value="Unassembled WGS sequence"/>
</dbReference>
<organism evidence="1 2">
    <name type="scientific">Vallitalea longa</name>
    <dbReference type="NCBI Taxonomy" id="2936439"/>
    <lineage>
        <taxon>Bacteria</taxon>
        <taxon>Bacillati</taxon>
        <taxon>Bacillota</taxon>
        <taxon>Clostridia</taxon>
        <taxon>Lachnospirales</taxon>
        <taxon>Vallitaleaceae</taxon>
        <taxon>Vallitalea</taxon>
    </lineage>
</organism>
<reference evidence="1" key="1">
    <citation type="submission" date="2022-06" db="EMBL/GenBank/DDBJ databases">
        <title>Vallitalea longa sp. nov., an anaerobic bacterium isolated from marine sediment.</title>
        <authorList>
            <person name="Hirano S."/>
            <person name="Terahara T."/>
            <person name="Mori K."/>
            <person name="Hamada M."/>
            <person name="Matsumoto R."/>
            <person name="Kobayashi T."/>
        </authorList>
    </citation>
    <scope>NUCLEOTIDE SEQUENCE</scope>
    <source>
        <strain evidence="1">SH18-1</strain>
    </source>
</reference>
<accession>A0A9W6DGF1</accession>
<evidence type="ECO:0000313" key="1">
    <source>
        <dbReference type="EMBL" id="GKX30482.1"/>
    </source>
</evidence>
<dbReference type="EMBL" id="BRLB01000009">
    <property type="protein sequence ID" value="GKX30482.1"/>
    <property type="molecule type" value="Genomic_DNA"/>
</dbReference>
<protein>
    <submittedName>
        <fullName evidence="1">Uncharacterized protein</fullName>
    </submittedName>
</protein>
<sequence length="49" mass="5902">MSDMYYNVFGNIEPNNSIKDYKEILLKEQYIRLNKNTNVKHNHKSKTNL</sequence>
<name>A0A9W6DGF1_9FIRM</name>
<evidence type="ECO:0000313" key="2">
    <source>
        <dbReference type="Proteomes" id="UP001144256"/>
    </source>
</evidence>
<comment type="caution">
    <text evidence="1">The sequence shown here is derived from an EMBL/GenBank/DDBJ whole genome shotgun (WGS) entry which is preliminary data.</text>
</comment>
<dbReference type="RefSeq" id="WP_281816694.1">
    <property type="nucleotide sequence ID" value="NZ_BRLB01000009.1"/>
</dbReference>
<dbReference type="AlphaFoldDB" id="A0A9W6DGF1"/>
<keyword evidence="2" id="KW-1185">Reference proteome</keyword>